<dbReference type="Proteomes" id="UP001596044">
    <property type="component" value="Unassembled WGS sequence"/>
</dbReference>
<evidence type="ECO:0000313" key="2">
    <source>
        <dbReference type="Proteomes" id="UP001596044"/>
    </source>
</evidence>
<name>A0ABW0K3N8_9BACL</name>
<organism evidence="1 2">
    <name type="scientific">Paenibacillus aestuarii</name>
    <dbReference type="NCBI Taxonomy" id="516965"/>
    <lineage>
        <taxon>Bacteria</taxon>
        <taxon>Bacillati</taxon>
        <taxon>Bacillota</taxon>
        <taxon>Bacilli</taxon>
        <taxon>Bacillales</taxon>
        <taxon>Paenibacillaceae</taxon>
        <taxon>Paenibacillus</taxon>
    </lineage>
</organism>
<dbReference type="EMBL" id="JBHSMJ010000009">
    <property type="protein sequence ID" value="MFC5447687.1"/>
    <property type="molecule type" value="Genomic_DNA"/>
</dbReference>
<reference evidence="2" key="1">
    <citation type="journal article" date="2019" name="Int. J. Syst. Evol. Microbiol.">
        <title>The Global Catalogue of Microorganisms (GCM) 10K type strain sequencing project: providing services to taxonomists for standard genome sequencing and annotation.</title>
        <authorList>
            <consortium name="The Broad Institute Genomics Platform"/>
            <consortium name="The Broad Institute Genome Sequencing Center for Infectious Disease"/>
            <person name="Wu L."/>
            <person name="Ma J."/>
        </authorList>
    </citation>
    <scope>NUCLEOTIDE SEQUENCE [LARGE SCALE GENOMIC DNA]</scope>
    <source>
        <strain evidence="2">KACC 11904</strain>
    </source>
</reference>
<sequence>MMMMMMKCEICGGVEEGADALESGLAGEGEHLHVCSSCVKDRQFAGSFKNAASHFASEPVE</sequence>
<proteinExistence type="predicted"/>
<evidence type="ECO:0000313" key="1">
    <source>
        <dbReference type="EMBL" id="MFC5447687.1"/>
    </source>
</evidence>
<comment type="caution">
    <text evidence="1">The sequence shown here is derived from an EMBL/GenBank/DDBJ whole genome shotgun (WGS) entry which is preliminary data.</text>
</comment>
<accession>A0ABW0K3N8</accession>
<protein>
    <recommendedName>
        <fullName evidence="3">GapA-binding peptide SR1P</fullName>
    </recommendedName>
</protein>
<gene>
    <name evidence="1" type="ORF">ACFPOG_05420</name>
</gene>
<dbReference type="RefSeq" id="WP_270877438.1">
    <property type="nucleotide sequence ID" value="NZ_JAQFVF010000001.1"/>
</dbReference>
<keyword evidence="2" id="KW-1185">Reference proteome</keyword>
<evidence type="ECO:0008006" key="3">
    <source>
        <dbReference type="Google" id="ProtNLM"/>
    </source>
</evidence>